<dbReference type="PANTHER" id="PTHR35936">
    <property type="entry name" value="MEMBRANE-BOUND LYTIC MUREIN TRANSGLYCOSYLASE F"/>
    <property type="match status" value="1"/>
</dbReference>
<dbReference type="Gene3D" id="3.40.190.10">
    <property type="entry name" value="Periplasmic binding protein-like II"/>
    <property type="match status" value="2"/>
</dbReference>
<name>U4KRA8_9MOLU</name>
<reference evidence="4 5" key="1">
    <citation type="journal article" date="2013" name="J. Mol. Microbiol. Biotechnol.">
        <title>Analysis of the Complete Genomes of Acholeplasma brassicae , A. palmae and A. laidlawii and Their Comparison to the Obligate Parasites from ' Candidatus Phytoplasma'.</title>
        <authorList>
            <person name="Kube M."/>
            <person name="Siewert C."/>
            <person name="Migdoll A.M."/>
            <person name="Duduk B."/>
            <person name="Holz S."/>
            <person name="Rabus R."/>
            <person name="Seemuller E."/>
            <person name="Mitrovic J."/>
            <person name="Muller I."/>
            <person name="Buttner C."/>
            <person name="Reinhardt R."/>
        </authorList>
    </citation>
    <scope>NUCLEOTIDE SEQUENCE [LARGE SCALE GENOMIC DNA]</scope>
    <source>
        <strain evidence="5">0502</strain>
    </source>
</reference>
<dbReference type="PROSITE" id="PS51257">
    <property type="entry name" value="PROKAR_LIPOPROTEIN"/>
    <property type="match status" value="1"/>
</dbReference>
<feature type="signal peptide" evidence="2">
    <location>
        <begin position="1"/>
        <end position="19"/>
    </location>
</feature>
<dbReference type="InterPro" id="IPR001638">
    <property type="entry name" value="Solute-binding_3/MltF_N"/>
</dbReference>
<evidence type="ECO:0000256" key="2">
    <source>
        <dbReference type="SAM" id="SignalP"/>
    </source>
</evidence>
<sequence length="275" mass="29879">MRKVFLLFTVLLSFGLLSACGSSEQFDLTEGNTLTVGLEAAYAPYNWMTQTQNEFTVPLNGQPGAYVDGYDVVVARRIAEELNLELVIKAIDWDGLIQALQANQIDLIIAGMSPTSERAKTVNFSNEYYRSEQVIVVQKTSSLVNATSLNDLSGKRAVAQLGTLQNDLIDQIPNVTKLTALESYGAITQALRSGQADLFIAELPVAQSITAANSDLTYVAFTGENGFEVAEEDVTTAVALRKRDTDLLEAINTVLAGISVETRNGWMTAALERQN</sequence>
<organism evidence="4 5">
    <name type="scientific">Acholeplasma brassicae</name>
    <dbReference type="NCBI Taxonomy" id="61635"/>
    <lineage>
        <taxon>Bacteria</taxon>
        <taxon>Bacillati</taxon>
        <taxon>Mycoplasmatota</taxon>
        <taxon>Mollicutes</taxon>
        <taxon>Acholeplasmatales</taxon>
        <taxon>Acholeplasmataceae</taxon>
        <taxon>Acholeplasma</taxon>
    </lineage>
</organism>
<dbReference type="Proteomes" id="UP000032737">
    <property type="component" value="Chromosome"/>
</dbReference>
<feature type="chain" id="PRO_5004650750" evidence="2">
    <location>
        <begin position="20"/>
        <end position="275"/>
    </location>
</feature>
<dbReference type="KEGG" id="abra:BN85305670"/>
<dbReference type="PANTHER" id="PTHR35936:SF17">
    <property type="entry name" value="ARGININE-BINDING EXTRACELLULAR PROTEIN ARTP"/>
    <property type="match status" value="1"/>
</dbReference>
<keyword evidence="1 2" id="KW-0732">Signal</keyword>
<dbReference type="AlphaFoldDB" id="U4KRA8"/>
<evidence type="ECO:0000259" key="3">
    <source>
        <dbReference type="SMART" id="SM00062"/>
    </source>
</evidence>
<dbReference type="SMART" id="SM00062">
    <property type="entry name" value="PBPb"/>
    <property type="match status" value="1"/>
</dbReference>
<keyword evidence="5" id="KW-1185">Reference proteome</keyword>
<dbReference type="Pfam" id="PF00497">
    <property type="entry name" value="SBP_bac_3"/>
    <property type="match status" value="1"/>
</dbReference>
<dbReference type="SUPFAM" id="SSF53850">
    <property type="entry name" value="Periplasmic binding protein-like II"/>
    <property type="match status" value="1"/>
</dbReference>
<dbReference type="STRING" id="61635.BN85305670"/>
<accession>U4KRA8</accession>
<evidence type="ECO:0000256" key="1">
    <source>
        <dbReference type="ARBA" id="ARBA00022729"/>
    </source>
</evidence>
<evidence type="ECO:0000313" key="5">
    <source>
        <dbReference type="Proteomes" id="UP000032737"/>
    </source>
</evidence>
<dbReference type="EMBL" id="FO681348">
    <property type="protein sequence ID" value="CCV65588.1"/>
    <property type="molecule type" value="Genomic_DNA"/>
</dbReference>
<dbReference type="RefSeq" id="WP_030004448.1">
    <property type="nucleotide sequence ID" value="NC_022549.1"/>
</dbReference>
<dbReference type="OrthoDB" id="9811552at2"/>
<protein>
    <submittedName>
        <fullName evidence="4">Putative amino acid ABC transporter subunit</fullName>
    </submittedName>
</protein>
<evidence type="ECO:0000313" key="4">
    <source>
        <dbReference type="EMBL" id="CCV65588.1"/>
    </source>
</evidence>
<proteinExistence type="predicted"/>
<dbReference type="HOGENOM" id="CLU_019602_18_2_14"/>
<gene>
    <name evidence="4" type="ORF">BN85305670</name>
</gene>
<feature type="domain" description="Solute-binding protein family 3/N-terminal" evidence="3">
    <location>
        <begin position="33"/>
        <end position="270"/>
    </location>
</feature>